<feature type="domain" description="Helicase C-terminal" evidence="10">
    <location>
        <begin position="397"/>
        <end position="556"/>
    </location>
</feature>
<dbReference type="FunFam" id="3.40.50.300:FF:000861">
    <property type="entry name" value="Fanconi anemia, complementation group M"/>
    <property type="match status" value="1"/>
</dbReference>
<dbReference type="InterPro" id="IPR027417">
    <property type="entry name" value="P-loop_NTPase"/>
</dbReference>
<keyword evidence="5" id="KW-0347">Helicase</keyword>
<dbReference type="GO" id="GO:0016787">
    <property type="term" value="F:hydrolase activity"/>
    <property type="evidence" value="ECO:0007669"/>
    <property type="project" value="UniProtKB-KW"/>
</dbReference>
<dbReference type="GO" id="GO:0005634">
    <property type="term" value="C:nucleus"/>
    <property type="evidence" value="ECO:0007669"/>
    <property type="project" value="UniProtKB-SubCell"/>
</dbReference>
<proteinExistence type="inferred from homology"/>
<feature type="region of interest" description="Disordered" evidence="8">
    <location>
        <begin position="587"/>
        <end position="609"/>
    </location>
</feature>
<comment type="subcellular location">
    <subcellularLocation>
        <location evidence="1">Nucleus</location>
    </subcellularLocation>
</comment>
<evidence type="ECO:0000313" key="11">
    <source>
        <dbReference type="EMBL" id="SSX30543.1"/>
    </source>
</evidence>
<dbReference type="CDD" id="cd12091">
    <property type="entry name" value="FANCM_ID"/>
    <property type="match status" value="1"/>
</dbReference>
<evidence type="ECO:0000256" key="2">
    <source>
        <dbReference type="ARBA" id="ARBA00009889"/>
    </source>
</evidence>
<keyword evidence="3" id="KW-0547">Nucleotide-binding</keyword>
<evidence type="ECO:0000256" key="6">
    <source>
        <dbReference type="ARBA" id="ARBA00022840"/>
    </source>
</evidence>
<feature type="region of interest" description="Disordered" evidence="8">
    <location>
        <begin position="1046"/>
        <end position="1091"/>
    </location>
</feature>
<evidence type="ECO:0000256" key="7">
    <source>
        <dbReference type="ARBA" id="ARBA00023242"/>
    </source>
</evidence>
<comment type="similarity">
    <text evidence="2">Belongs to the DEAD box helicase family. DEAH subfamily. FANCM sub-subfamily.</text>
</comment>
<dbReference type="Gene3D" id="3.40.50.300">
    <property type="entry name" value="P-loop containing nucleotide triphosphate hydrolases"/>
    <property type="match status" value="2"/>
</dbReference>
<feature type="domain" description="Helicase ATP-binding" evidence="9">
    <location>
        <begin position="49"/>
        <end position="219"/>
    </location>
</feature>
<dbReference type="PROSITE" id="PS51192">
    <property type="entry name" value="HELICASE_ATP_BIND_1"/>
    <property type="match status" value="1"/>
</dbReference>
<keyword evidence="6" id="KW-0067">ATP-binding</keyword>
<feature type="compositionally biased region" description="Acidic residues" evidence="8">
    <location>
        <begin position="1187"/>
        <end position="1198"/>
    </location>
</feature>
<dbReference type="Pfam" id="PF00271">
    <property type="entry name" value="Helicase_C"/>
    <property type="match status" value="1"/>
</dbReference>
<reference evidence="11" key="1">
    <citation type="submission" date="2018-07" db="EMBL/GenBank/DDBJ databases">
        <authorList>
            <person name="Quirk P.G."/>
            <person name="Krulwich T.A."/>
        </authorList>
    </citation>
    <scope>NUCLEOTIDE SEQUENCE</scope>
</reference>
<organism evidence="11">
    <name type="scientific">Culicoides sonorensis</name>
    <name type="common">Biting midge</name>
    <dbReference type="NCBI Taxonomy" id="179676"/>
    <lineage>
        <taxon>Eukaryota</taxon>
        <taxon>Metazoa</taxon>
        <taxon>Ecdysozoa</taxon>
        <taxon>Arthropoda</taxon>
        <taxon>Hexapoda</taxon>
        <taxon>Insecta</taxon>
        <taxon>Pterygota</taxon>
        <taxon>Neoptera</taxon>
        <taxon>Endopterygota</taxon>
        <taxon>Diptera</taxon>
        <taxon>Nematocera</taxon>
        <taxon>Chironomoidea</taxon>
        <taxon>Ceratopogonidae</taxon>
        <taxon>Ceratopogoninae</taxon>
        <taxon>Culicoides</taxon>
        <taxon>Monoculicoides</taxon>
    </lineage>
</organism>
<evidence type="ECO:0000256" key="5">
    <source>
        <dbReference type="ARBA" id="ARBA00022806"/>
    </source>
</evidence>
<dbReference type="SMART" id="SM00487">
    <property type="entry name" value="DEXDc"/>
    <property type="match status" value="1"/>
</dbReference>
<dbReference type="GO" id="GO:0043138">
    <property type="term" value="F:3'-5' DNA helicase activity"/>
    <property type="evidence" value="ECO:0007669"/>
    <property type="project" value="InterPro"/>
</dbReference>
<dbReference type="GO" id="GO:0036297">
    <property type="term" value="P:interstrand cross-link repair"/>
    <property type="evidence" value="ECO:0007669"/>
    <property type="project" value="TreeGrafter"/>
</dbReference>
<dbReference type="SMART" id="SM00490">
    <property type="entry name" value="HELICc"/>
    <property type="match status" value="1"/>
</dbReference>
<feature type="compositionally biased region" description="Basic and acidic residues" evidence="8">
    <location>
        <begin position="1151"/>
        <end position="1171"/>
    </location>
</feature>
<evidence type="ECO:0000256" key="1">
    <source>
        <dbReference type="ARBA" id="ARBA00004123"/>
    </source>
</evidence>
<dbReference type="Pfam" id="PF04851">
    <property type="entry name" value="ResIII"/>
    <property type="match status" value="1"/>
</dbReference>
<evidence type="ECO:0000256" key="3">
    <source>
        <dbReference type="ARBA" id="ARBA00022741"/>
    </source>
</evidence>
<gene>
    <name evidence="11" type="primary">CSON002603</name>
</gene>
<dbReference type="InterPro" id="IPR044749">
    <property type="entry name" value="FANCM_DEXDc"/>
</dbReference>
<dbReference type="InterPro" id="IPR006935">
    <property type="entry name" value="Helicase/UvrB_N"/>
</dbReference>
<dbReference type="PANTHER" id="PTHR14025:SF20">
    <property type="entry name" value="FANCONI ANEMIA GROUP M PROTEIN"/>
    <property type="match status" value="1"/>
</dbReference>
<evidence type="ECO:0000256" key="4">
    <source>
        <dbReference type="ARBA" id="ARBA00022801"/>
    </source>
</evidence>
<dbReference type="CDD" id="cd18033">
    <property type="entry name" value="DEXDc_FANCM"/>
    <property type="match status" value="1"/>
</dbReference>
<dbReference type="EMBL" id="UFQT01001434">
    <property type="protein sequence ID" value="SSX30543.1"/>
    <property type="molecule type" value="Genomic_DNA"/>
</dbReference>
<dbReference type="InterPro" id="IPR001650">
    <property type="entry name" value="Helicase_C-like"/>
</dbReference>
<evidence type="ECO:0000259" key="9">
    <source>
        <dbReference type="PROSITE" id="PS51192"/>
    </source>
</evidence>
<dbReference type="GO" id="GO:0045003">
    <property type="term" value="P:double-strand break repair via synthesis-dependent strand annealing"/>
    <property type="evidence" value="ECO:0007669"/>
    <property type="project" value="TreeGrafter"/>
</dbReference>
<dbReference type="GO" id="GO:0000400">
    <property type="term" value="F:four-way junction DNA binding"/>
    <property type="evidence" value="ECO:0007669"/>
    <property type="project" value="TreeGrafter"/>
</dbReference>
<dbReference type="Gene3D" id="1.20.1320.20">
    <property type="entry name" value="hef helicase domain"/>
    <property type="match status" value="1"/>
</dbReference>
<sequence>MNNIHVENPNNLNENRLRTDVPYHGFDNSCGKNWIYPTNYPKRDYQYSISKKALFENTLVVLPTGLGKTFIAAVIMYNFYRWYPRSKLIFMAPARPLVDQQINACYEVMGIPKEDTVEITGRKSKKNRSELWKTKRVFFATPQAVLSDIFSPEHEFPVGDIRLVVIDEAHKAKGKYAYTEVIRLIHEKNQAFRVLALSATPGRELKDVREIAQNLLISHIEVRYETSLDVAPYTFRKLIKTEVVQFDSRIKKHREELIQIIHPYVEILKEANLLRGNAGSHSKGWIIMKQNEFRRLSAIEPHPNNSELLATFSILVSLYHSLEVLERHGCRMFLSSFQDEQNRTGFKYFVNQNHHLKSMLEDLKQELGVTNISLDRSLNQSVSENPNFDYGHPKFRVLEKKLLEHFTADPDSKAIVFCDLRESVLLVGILLSQHKPTIRPLKMVGQGTSTGLRAVTQKEQLEVMEEFKNGRCNCLVATCVVEEGIDVGDVKLIVCFDSSTNPTRYVQRIGRTGRKQQGNVLMLVSEGREHDNLKNVLKSKDKTTQKLCNKKETEWFLYKNSPRLVPPEFSPACMEVCFDVKRKESVDIPSTRKGQGTNKRKNKENSLKPSKIVRNKAPAVDMRTFFKPLDTSVTFDDNLQNNTSNDTSIASSPKTNRIIAKPKFPNSSNHSMMNFTLDESKTKSKTPSKKNDAEWEFIEEAQISLKRRKFKKKLDYATDREILDCSMITNEMITYLLTKPNADHKKPTKELQAQIKNKANENFDEKRVKTLLDCVKNFETILKNEELENDDINFDESQSSFNFDCATDNFTSTSFIDSNFDLNEPSRYYNPIIDTPQYETFDPKINKITESTPIRTKFLETPSTSKSILTSKISDNVAKFTTTKINEQEVLNSLGLKSLDDLFSDDDFEDEPEITSKKIDSPKPSPKVISTETIRVESKFQQKLEFVDLDNIFGSSDDDLFEDIGDNFKFELKNNSRDENVLKEEEELSEKLNTSVPENILDNVNSNHVIQHRNKSPDNLLEKSISRLNSSLSEFLANELLELEKEPKSEKSRTSFNTSTPKLQKRITTPEKTHIKSQQPNQTSPSLFSGRFSSKIKTSNTTLVSKSAANGTPKASCKKSLAISPMTQIIRPVARNKRFRKILSDSEDESEPKTIFEDKHQSKKIKLDTKPKTRTKKSRGHCTFLDDQAEGSGDDSEYEDSHNMTGFSELDSFVVENETFNETIGANIYAKYVESTKSPRNLGRFKIPQQLKPFNQAEIFSQAVPVEASQYLNDSFVCEEEEDDGVDMEVDELEIAEAILAAEKRKKRKKKL</sequence>
<dbReference type="InterPro" id="IPR039686">
    <property type="entry name" value="FANCM/Mph1-like_ID"/>
</dbReference>
<feature type="compositionally biased region" description="Polar residues" evidence="8">
    <location>
        <begin position="1076"/>
        <end position="1091"/>
    </location>
</feature>
<dbReference type="InterPro" id="IPR014001">
    <property type="entry name" value="Helicase_ATP-bd"/>
</dbReference>
<dbReference type="PROSITE" id="PS51194">
    <property type="entry name" value="HELICASE_CTER"/>
    <property type="match status" value="1"/>
</dbReference>
<evidence type="ECO:0000259" key="10">
    <source>
        <dbReference type="PROSITE" id="PS51194"/>
    </source>
</evidence>
<dbReference type="GO" id="GO:0005524">
    <property type="term" value="F:ATP binding"/>
    <property type="evidence" value="ECO:0007669"/>
    <property type="project" value="UniProtKB-KW"/>
</dbReference>
<feature type="region of interest" description="Disordered" evidence="8">
    <location>
        <begin position="1144"/>
        <end position="1202"/>
    </location>
</feature>
<dbReference type="VEuPathDB" id="VectorBase:CSON002603"/>
<dbReference type="SUPFAM" id="SSF52540">
    <property type="entry name" value="P-loop containing nucleoside triphosphate hydrolases"/>
    <property type="match status" value="1"/>
</dbReference>
<protein>
    <submittedName>
        <fullName evidence="11">CSON002603 protein</fullName>
    </submittedName>
</protein>
<dbReference type="GO" id="GO:0009378">
    <property type="term" value="F:four-way junction helicase activity"/>
    <property type="evidence" value="ECO:0007669"/>
    <property type="project" value="TreeGrafter"/>
</dbReference>
<keyword evidence="4" id="KW-0378">Hydrolase</keyword>
<keyword evidence="7" id="KW-0539">Nucleus</keyword>
<dbReference type="PANTHER" id="PTHR14025">
    <property type="entry name" value="FANCONI ANEMIA GROUP M FANCM FAMILY MEMBER"/>
    <property type="match status" value="1"/>
</dbReference>
<evidence type="ECO:0000256" key="8">
    <source>
        <dbReference type="SAM" id="MobiDB-lite"/>
    </source>
</evidence>
<accession>A0A336MNY2</accession>
<name>A0A336MNY2_CULSO</name>